<reference evidence="2" key="1">
    <citation type="submission" date="2021-06" db="EMBL/GenBank/DDBJ databases">
        <authorList>
            <person name="Hodson N. C."/>
            <person name="Mongue J. A."/>
            <person name="Jaron S. K."/>
        </authorList>
    </citation>
    <scope>NUCLEOTIDE SEQUENCE</scope>
</reference>
<accession>A0A8J2L5W6</accession>
<protein>
    <submittedName>
        <fullName evidence="2">Uncharacterized protein</fullName>
    </submittedName>
</protein>
<evidence type="ECO:0000313" key="2">
    <source>
        <dbReference type="EMBL" id="CAG7825693.1"/>
    </source>
</evidence>
<keyword evidence="3" id="KW-1185">Reference proteome</keyword>
<feature type="signal peptide" evidence="1">
    <location>
        <begin position="1"/>
        <end position="17"/>
    </location>
</feature>
<sequence>MIRQICILCIVLVAVAAGPTPRNSTLSEDKEWILYNSLNGQLVMSTLSYNQNDAKMTCSDRGPYRLVELRSALIKKAVYDFLEEQGVSAAWTGGKTGNVLYKDYVWSSDESPISYPDWKNGAILFPLPHIWYESGITVVQPPRKLDLQHKDQLFRALCQSI</sequence>
<gene>
    <name evidence="2" type="ORF">AFUS01_LOCUS35791</name>
</gene>
<dbReference type="Proteomes" id="UP000708208">
    <property type="component" value="Unassembled WGS sequence"/>
</dbReference>
<evidence type="ECO:0000313" key="3">
    <source>
        <dbReference type="Proteomes" id="UP000708208"/>
    </source>
</evidence>
<dbReference type="EMBL" id="CAJVCH010537218">
    <property type="protein sequence ID" value="CAG7825693.1"/>
    <property type="molecule type" value="Genomic_DNA"/>
</dbReference>
<keyword evidence="1" id="KW-0732">Signal</keyword>
<evidence type="ECO:0000256" key="1">
    <source>
        <dbReference type="SAM" id="SignalP"/>
    </source>
</evidence>
<dbReference type="AlphaFoldDB" id="A0A8J2L5W6"/>
<organism evidence="2 3">
    <name type="scientific">Allacma fusca</name>
    <dbReference type="NCBI Taxonomy" id="39272"/>
    <lineage>
        <taxon>Eukaryota</taxon>
        <taxon>Metazoa</taxon>
        <taxon>Ecdysozoa</taxon>
        <taxon>Arthropoda</taxon>
        <taxon>Hexapoda</taxon>
        <taxon>Collembola</taxon>
        <taxon>Symphypleona</taxon>
        <taxon>Sminthuridae</taxon>
        <taxon>Allacma</taxon>
    </lineage>
</organism>
<proteinExistence type="predicted"/>
<comment type="caution">
    <text evidence="2">The sequence shown here is derived from an EMBL/GenBank/DDBJ whole genome shotgun (WGS) entry which is preliminary data.</text>
</comment>
<feature type="chain" id="PRO_5035178325" evidence="1">
    <location>
        <begin position="18"/>
        <end position="161"/>
    </location>
</feature>
<dbReference type="CDD" id="cd00037">
    <property type="entry name" value="CLECT"/>
    <property type="match status" value="1"/>
</dbReference>
<name>A0A8J2L5W6_9HEXA</name>